<accession>A0AAV4MWF5</accession>
<dbReference type="Proteomes" id="UP001054945">
    <property type="component" value="Unassembled WGS sequence"/>
</dbReference>
<keyword evidence="2" id="KW-1185">Reference proteome</keyword>
<reference evidence="1 2" key="1">
    <citation type="submission" date="2021-06" db="EMBL/GenBank/DDBJ databases">
        <title>Caerostris extrusa draft genome.</title>
        <authorList>
            <person name="Kono N."/>
            <person name="Arakawa K."/>
        </authorList>
    </citation>
    <scope>NUCLEOTIDE SEQUENCE [LARGE SCALE GENOMIC DNA]</scope>
</reference>
<gene>
    <name evidence="1" type="ORF">CEXT_622111</name>
</gene>
<proteinExistence type="predicted"/>
<organism evidence="1 2">
    <name type="scientific">Caerostris extrusa</name>
    <name type="common">Bark spider</name>
    <name type="synonym">Caerostris bankana</name>
    <dbReference type="NCBI Taxonomy" id="172846"/>
    <lineage>
        <taxon>Eukaryota</taxon>
        <taxon>Metazoa</taxon>
        <taxon>Ecdysozoa</taxon>
        <taxon>Arthropoda</taxon>
        <taxon>Chelicerata</taxon>
        <taxon>Arachnida</taxon>
        <taxon>Araneae</taxon>
        <taxon>Araneomorphae</taxon>
        <taxon>Entelegynae</taxon>
        <taxon>Araneoidea</taxon>
        <taxon>Araneidae</taxon>
        <taxon>Caerostris</taxon>
    </lineage>
</organism>
<protein>
    <submittedName>
        <fullName evidence="1">Uncharacterized protein</fullName>
    </submittedName>
</protein>
<comment type="caution">
    <text evidence="1">The sequence shown here is derived from an EMBL/GenBank/DDBJ whole genome shotgun (WGS) entry which is preliminary data.</text>
</comment>
<sequence length="100" mass="11651">MKVSLLTQICSHPSTPSLLTHNPDARKEIPGHRCNLFRDKKESLLTDTKSPCCTATFWIVAAQHVRPCQFLQVFCKRKKNKICRKYVFLKKLFLSKEIFL</sequence>
<name>A0AAV4MWF5_CAEEX</name>
<dbReference type="EMBL" id="BPLR01020280">
    <property type="protein sequence ID" value="GIX76708.1"/>
    <property type="molecule type" value="Genomic_DNA"/>
</dbReference>
<evidence type="ECO:0000313" key="1">
    <source>
        <dbReference type="EMBL" id="GIX76708.1"/>
    </source>
</evidence>
<dbReference type="AlphaFoldDB" id="A0AAV4MWF5"/>
<evidence type="ECO:0000313" key="2">
    <source>
        <dbReference type="Proteomes" id="UP001054945"/>
    </source>
</evidence>